<dbReference type="EMBL" id="JADFTS010000008">
    <property type="protein sequence ID" value="KAF9591961.1"/>
    <property type="molecule type" value="Genomic_DNA"/>
</dbReference>
<protein>
    <submittedName>
        <fullName evidence="2">Uncharacterized protein</fullName>
    </submittedName>
</protein>
<comment type="caution">
    <text evidence="2">The sequence shown here is derived from an EMBL/GenBank/DDBJ whole genome shotgun (WGS) entry which is preliminary data.</text>
</comment>
<evidence type="ECO:0000256" key="1">
    <source>
        <dbReference type="SAM" id="MobiDB-lite"/>
    </source>
</evidence>
<reference evidence="2 3" key="1">
    <citation type="submission" date="2020-10" db="EMBL/GenBank/DDBJ databases">
        <title>The Coptis chinensis genome and diversification of protoberbering-type alkaloids.</title>
        <authorList>
            <person name="Wang B."/>
            <person name="Shu S."/>
            <person name="Song C."/>
            <person name="Liu Y."/>
        </authorList>
    </citation>
    <scope>NUCLEOTIDE SEQUENCE [LARGE SCALE GENOMIC DNA]</scope>
    <source>
        <strain evidence="2">HL-2020</strain>
        <tissue evidence="2">Leaf</tissue>
    </source>
</reference>
<evidence type="ECO:0000313" key="2">
    <source>
        <dbReference type="EMBL" id="KAF9591961.1"/>
    </source>
</evidence>
<dbReference type="Proteomes" id="UP000631114">
    <property type="component" value="Unassembled WGS sequence"/>
</dbReference>
<organism evidence="2 3">
    <name type="scientific">Coptis chinensis</name>
    <dbReference type="NCBI Taxonomy" id="261450"/>
    <lineage>
        <taxon>Eukaryota</taxon>
        <taxon>Viridiplantae</taxon>
        <taxon>Streptophyta</taxon>
        <taxon>Embryophyta</taxon>
        <taxon>Tracheophyta</taxon>
        <taxon>Spermatophyta</taxon>
        <taxon>Magnoliopsida</taxon>
        <taxon>Ranunculales</taxon>
        <taxon>Ranunculaceae</taxon>
        <taxon>Coptidoideae</taxon>
        <taxon>Coptis</taxon>
    </lineage>
</organism>
<dbReference type="AlphaFoldDB" id="A0A835H2E3"/>
<evidence type="ECO:0000313" key="3">
    <source>
        <dbReference type="Proteomes" id="UP000631114"/>
    </source>
</evidence>
<gene>
    <name evidence="2" type="ORF">IFM89_010408</name>
</gene>
<keyword evidence="3" id="KW-1185">Reference proteome</keyword>
<accession>A0A835H2E3</accession>
<feature type="compositionally biased region" description="Basic and acidic residues" evidence="1">
    <location>
        <begin position="23"/>
        <end position="40"/>
    </location>
</feature>
<sequence>MSCFNKDEDENNRKYYSCKKSNRQLEKKTGEDKRTKEVKEQGSVSMGRSTASSVLSGTIAKTWLLAFRYSVPKRLATTQTAPTAATWLQKDIYKTRRSVKDIRETKAPSDVCPF</sequence>
<name>A0A835H2E3_9MAGN</name>
<proteinExistence type="predicted"/>
<feature type="compositionally biased region" description="Polar residues" evidence="1">
    <location>
        <begin position="42"/>
        <end position="51"/>
    </location>
</feature>
<feature type="region of interest" description="Disordered" evidence="1">
    <location>
        <begin position="21"/>
        <end position="51"/>
    </location>
</feature>